<organism evidence="2 3">
    <name type="scientific">Mucor circinelloides f. circinelloides (strain 1006PhL)</name>
    <name type="common">Mucormycosis agent</name>
    <name type="synonym">Calyptromyces circinelloides</name>
    <dbReference type="NCBI Taxonomy" id="1220926"/>
    <lineage>
        <taxon>Eukaryota</taxon>
        <taxon>Fungi</taxon>
        <taxon>Fungi incertae sedis</taxon>
        <taxon>Mucoromycota</taxon>
        <taxon>Mucoromycotina</taxon>
        <taxon>Mucoromycetes</taxon>
        <taxon>Mucorales</taxon>
        <taxon>Mucorineae</taxon>
        <taxon>Mucoraceae</taxon>
        <taxon>Mucor</taxon>
    </lineage>
</organism>
<reference evidence="3" key="1">
    <citation type="submission" date="2013-05" db="EMBL/GenBank/DDBJ databases">
        <title>The Genome sequence of Mucor circinelloides f. circinelloides 1006PhL.</title>
        <authorList>
            <consortium name="The Broad Institute Genomics Platform"/>
            <person name="Cuomo C."/>
            <person name="Earl A."/>
            <person name="Findley K."/>
            <person name="Lee S.C."/>
            <person name="Walker B."/>
            <person name="Young S."/>
            <person name="Zeng Q."/>
            <person name="Gargeya S."/>
            <person name="Fitzgerald M."/>
            <person name="Haas B."/>
            <person name="Abouelleil A."/>
            <person name="Allen A.W."/>
            <person name="Alvarado L."/>
            <person name="Arachchi H.M."/>
            <person name="Berlin A.M."/>
            <person name="Chapman S.B."/>
            <person name="Gainer-Dewar J."/>
            <person name="Goldberg J."/>
            <person name="Griggs A."/>
            <person name="Gujja S."/>
            <person name="Hansen M."/>
            <person name="Howarth C."/>
            <person name="Imamovic A."/>
            <person name="Ireland A."/>
            <person name="Larimer J."/>
            <person name="McCowan C."/>
            <person name="Murphy C."/>
            <person name="Pearson M."/>
            <person name="Poon T.W."/>
            <person name="Priest M."/>
            <person name="Roberts A."/>
            <person name="Saif S."/>
            <person name="Shea T."/>
            <person name="Sisk P."/>
            <person name="Sykes S."/>
            <person name="Wortman J."/>
            <person name="Nusbaum C."/>
            <person name="Birren B."/>
        </authorList>
    </citation>
    <scope>NUCLEOTIDE SEQUENCE [LARGE SCALE GENOMIC DNA]</scope>
    <source>
        <strain evidence="3">1006PhL</strain>
    </source>
</reference>
<dbReference type="Proteomes" id="UP000014254">
    <property type="component" value="Unassembled WGS sequence"/>
</dbReference>
<accession>S2JES2</accession>
<dbReference type="InParanoid" id="S2JES2"/>
<protein>
    <submittedName>
        <fullName evidence="2">Uncharacterized protein</fullName>
    </submittedName>
</protein>
<gene>
    <name evidence="2" type="ORF">HMPREF1544_12303</name>
</gene>
<keyword evidence="3" id="KW-1185">Reference proteome</keyword>
<dbReference type="EMBL" id="KE124232">
    <property type="protein sequence ID" value="EPB81003.1"/>
    <property type="molecule type" value="Genomic_DNA"/>
</dbReference>
<sequence>MIMEETTIAQTPPNDKVDQAENVEEDEASEGKASAASNKEMQTPWIIGNANNMIDLFQKYCEHIDTIKQPLY</sequence>
<evidence type="ECO:0000313" key="2">
    <source>
        <dbReference type="EMBL" id="EPB81003.1"/>
    </source>
</evidence>
<dbReference type="VEuPathDB" id="FungiDB:HMPREF1544_12303"/>
<name>S2JES2_MUCC1</name>
<evidence type="ECO:0000256" key="1">
    <source>
        <dbReference type="SAM" id="MobiDB-lite"/>
    </source>
</evidence>
<proteinExistence type="predicted"/>
<evidence type="ECO:0000313" key="3">
    <source>
        <dbReference type="Proteomes" id="UP000014254"/>
    </source>
</evidence>
<feature type="region of interest" description="Disordered" evidence="1">
    <location>
        <begin position="1"/>
        <end position="40"/>
    </location>
</feature>
<dbReference type="AlphaFoldDB" id="S2JES2"/>